<proteinExistence type="predicted"/>
<dbReference type="EMBL" id="BK014993">
    <property type="protein sequence ID" value="DAD86056.1"/>
    <property type="molecule type" value="Genomic_DNA"/>
</dbReference>
<reference evidence="1" key="1">
    <citation type="journal article" date="2021" name="Proc. Natl. Acad. Sci. U.S.A.">
        <title>A Catalog of Tens of Thousands of Viruses from Human Metagenomes Reveals Hidden Associations with Chronic Diseases.</title>
        <authorList>
            <person name="Tisza M.J."/>
            <person name="Buck C.B."/>
        </authorList>
    </citation>
    <scope>NUCLEOTIDE SEQUENCE</scope>
    <source>
        <strain evidence="1">CtoSr5</strain>
    </source>
</reference>
<organism evidence="1">
    <name type="scientific">Siphoviridae sp. ctoSr5</name>
    <dbReference type="NCBI Taxonomy" id="2826460"/>
    <lineage>
        <taxon>Viruses</taxon>
        <taxon>Duplodnaviria</taxon>
        <taxon>Heunggongvirae</taxon>
        <taxon>Uroviricota</taxon>
        <taxon>Caudoviricetes</taxon>
    </lineage>
</organism>
<accession>A0A8S5MV82</accession>
<sequence>MANLTEIRQSTVGSEELLYFVNVPEDLSTFETKAFHMALLMAESNSMDSGVETDDPADVTSKVANHVIKAYKKSFSHSGVYLKEDPVCKYEEYLFDHEVTDSKANCELVQIKTYATGGNVAYKYPAVCEVSSFGGDAQDKIKVEATYTIVGEAVEGTASYDKETGVATFTPKSSL</sequence>
<name>A0A8S5MV82_9CAUD</name>
<evidence type="ECO:0000313" key="1">
    <source>
        <dbReference type="EMBL" id="DAD86056.1"/>
    </source>
</evidence>
<protein>
    <submittedName>
        <fullName evidence="1">Uncharacterized protein</fullName>
    </submittedName>
</protein>